<comment type="caution">
    <text evidence="4">The sequence shown here is derived from an EMBL/GenBank/DDBJ whole genome shotgun (WGS) entry which is preliminary data.</text>
</comment>
<feature type="repeat" description="WD" evidence="3">
    <location>
        <begin position="114"/>
        <end position="157"/>
    </location>
</feature>
<dbReference type="PROSITE" id="PS00678">
    <property type="entry name" value="WD_REPEATS_1"/>
    <property type="match status" value="1"/>
</dbReference>
<dbReference type="PROSITE" id="PS50294">
    <property type="entry name" value="WD_REPEATS_REGION"/>
    <property type="match status" value="1"/>
</dbReference>
<dbReference type="InterPro" id="IPR015943">
    <property type="entry name" value="WD40/YVTN_repeat-like_dom_sf"/>
</dbReference>
<name>X6P9E4_RETFI</name>
<evidence type="ECO:0000313" key="4">
    <source>
        <dbReference type="EMBL" id="ETO34738.1"/>
    </source>
</evidence>
<dbReference type="InterPro" id="IPR036322">
    <property type="entry name" value="WD40_repeat_dom_sf"/>
</dbReference>
<proteinExistence type="predicted"/>
<dbReference type="PANTHER" id="PTHR22847">
    <property type="entry name" value="WD40 REPEAT PROTEIN"/>
    <property type="match status" value="1"/>
</dbReference>
<dbReference type="Pfam" id="PF00400">
    <property type="entry name" value="WD40"/>
    <property type="match status" value="2"/>
</dbReference>
<keyword evidence="5" id="KW-1185">Reference proteome</keyword>
<dbReference type="PANTHER" id="PTHR22847:SF637">
    <property type="entry name" value="WD REPEAT DOMAIN 5B"/>
    <property type="match status" value="1"/>
</dbReference>
<keyword evidence="1 3" id="KW-0853">WD repeat</keyword>
<feature type="non-terminal residue" evidence="4">
    <location>
        <position position="192"/>
    </location>
</feature>
<dbReference type="GO" id="GO:1990234">
    <property type="term" value="C:transferase complex"/>
    <property type="evidence" value="ECO:0007669"/>
    <property type="project" value="UniProtKB-ARBA"/>
</dbReference>
<protein>
    <submittedName>
        <fullName evidence="4">F-box and wd40 domain protein</fullName>
    </submittedName>
</protein>
<organism evidence="4 5">
    <name type="scientific">Reticulomyxa filosa</name>
    <dbReference type="NCBI Taxonomy" id="46433"/>
    <lineage>
        <taxon>Eukaryota</taxon>
        <taxon>Sar</taxon>
        <taxon>Rhizaria</taxon>
        <taxon>Retaria</taxon>
        <taxon>Foraminifera</taxon>
        <taxon>Monothalamids</taxon>
        <taxon>Reticulomyxidae</taxon>
        <taxon>Reticulomyxa</taxon>
    </lineage>
</organism>
<dbReference type="SMART" id="SM00320">
    <property type="entry name" value="WD40"/>
    <property type="match status" value="2"/>
</dbReference>
<evidence type="ECO:0000256" key="3">
    <source>
        <dbReference type="PROSITE-ProRule" id="PRU00221"/>
    </source>
</evidence>
<dbReference type="InterPro" id="IPR001680">
    <property type="entry name" value="WD40_rpt"/>
</dbReference>
<accession>X6P9E4</accession>
<sequence>MFFLIMYLLSGFGKKNKKTEFKVVQKPLFFFKNSYKYFENPSNIDIDIKKLNFLLSQAKQLKEEDIPLIIQHWVRTLKIKLGWIPDFDQIIVKYAINIFIFDIFRSSSKLLETFTGHIKRVNSIDYSIFESKQLLCSGSDDKTVCVWDVDNNKQIQSFNGHSSHVYCVKFSQTIIITIIRMSFVLHQKTKPF</sequence>
<evidence type="ECO:0000313" key="5">
    <source>
        <dbReference type="Proteomes" id="UP000023152"/>
    </source>
</evidence>
<dbReference type="EMBL" id="ASPP01002318">
    <property type="protein sequence ID" value="ETO34738.1"/>
    <property type="molecule type" value="Genomic_DNA"/>
</dbReference>
<reference evidence="4 5" key="1">
    <citation type="journal article" date="2013" name="Curr. Biol.">
        <title>The Genome of the Foraminiferan Reticulomyxa filosa.</title>
        <authorList>
            <person name="Glockner G."/>
            <person name="Hulsmann N."/>
            <person name="Schleicher M."/>
            <person name="Noegel A.A."/>
            <person name="Eichinger L."/>
            <person name="Gallinger C."/>
            <person name="Pawlowski J."/>
            <person name="Sierra R."/>
            <person name="Euteneuer U."/>
            <person name="Pillet L."/>
            <person name="Moustafa A."/>
            <person name="Platzer M."/>
            <person name="Groth M."/>
            <person name="Szafranski K."/>
            <person name="Schliwa M."/>
        </authorList>
    </citation>
    <scope>NUCLEOTIDE SEQUENCE [LARGE SCALE GENOMIC DNA]</scope>
</reference>
<dbReference type="Proteomes" id="UP000023152">
    <property type="component" value="Unassembled WGS sequence"/>
</dbReference>
<evidence type="ECO:0000256" key="2">
    <source>
        <dbReference type="ARBA" id="ARBA00022737"/>
    </source>
</evidence>
<gene>
    <name evidence="4" type="ORF">RFI_02352</name>
</gene>
<dbReference type="AlphaFoldDB" id="X6P9E4"/>
<dbReference type="InterPro" id="IPR019775">
    <property type="entry name" value="WD40_repeat_CS"/>
</dbReference>
<dbReference type="Gene3D" id="2.130.10.10">
    <property type="entry name" value="YVTN repeat-like/Quinoprotein amine dehydrogenase"/>
    <property type="match status" value="1"/>
</dbReference>
<dbReference type="SUPFAM" id="SSF50978">
    <property type="entry name" value="WD40 repeat-like"/>
    <property type="match status" value="1"/>
</dbReference>
<dbReference type="PROSITE" id="PS50082">
    <property type="entry name" value="WD_REPEATS_2"/>
    <property type="match status" value="1"/>
</dbReference>
<keyword evidence="2" id="KW-0677">Repeat</keyword>
<evidence type="ECO:0000256" key="1">
    <source>
        <dbReference type="ARBA" id="ARBA00022574"/>
    </source>
</evidence>